<dbReference type="EMBL" id="JAUSQZ010000001">
    <property type="protein sequence ID" value="MDP9825383.1"/>
    <property type="molecule type" value="Genomic_DNA"/>
</dbReference>
<comment type="similarity">
    <text evidence="1">Belongs to the ComF/GntX family.</text>
</comment>
<accession>A0ABT9NY66</accession>
<organism evidence="3 4">
    <name type="scientific">Kineosporia succinea</name>
    <dbReference type="NCBI Taxonomy" id="84632"/>
    <lineage>
        <taxon>Bacteria</taxon>
        <taxon>Bacillati</taxon>
        <taxon>Actinomycetota</taxon>
        <taxon>Actinomycetes</taxon>
        <taxon>Kineosporiales</taxon>
        <taxon>Kineosporiaceae</taxon>
        <taxon>Kineosporia</taxon>
    </lineage>
</organism>
<dbReference type="CDD" id="cd06223">
    <property type="entry name" value="PRTases_typeI"/>
    <property type="match status" value="1"/>
</dbReference>
<dbReference type="InterPro" id="IPR029057">
    <property type="entry name" value="PRTase-like"/>
</dbReference>
<dbReference type="InterPro" id="IPR000836">
    <property type="entry name" value="PRTase_dom"/>
</dbReference>
<dbReference type="Pfam" id="PF00156">
    <property type="entry name" value="Pribosyltran"/>
    <property type="match status" value="1"/>
</dbReference>
<dbReference type="SUPFAM" id="SSF53271">
    <property type="entry name" value="PRTase-like"/>
    <property type="match status" value="1"/>
</dbReference>
<dbReference type="RefSeq" id="WP_307239104.1">
    <property type="nucleotide sequence ID" value="NZ_JAUSQZ010000001.1"/>
</dbReference>
<comment type="caution">
    <text evidence="3">The sequence shown here is derived from an EMBL/GenBank/DDBJ whole genome shotgun (WGS) entry which is preliminary data.</text>
</comment>
<reference evidence="3 4" key="1">
    <citation type="submission" date="2023-07" db="EMBL/GenBank/DDBJ databases">
        <title>Sequencing the genomes of 1000 actinobacteria strains.</title>
        <authorList>
            <person name="Klenk H.-P."/>
        </authorList>
    </citation>
    <scope>NUCLEOTIDE SEQUENCE [LARGE SCALE GENOMIC DNA]</scope>
    <source>
        <strain evidence="3 4">DSM 44388</strain>
    </source>
</reference>
<evidence type="ECO:0000256" key="1">
    <source>
        <dbReference type="ARBA" id="ARBA00008007"/>
    </source>
</evidence>
<sequence length="291" mass="30252">MLFAAKAPNSSFAAGPGSWWALGRGLIWPTECAGCGAPDVAVCDLCRRVVAGPAFFQPVVGWPPGWGVWAVTTYRGAASRMVVAWKERGRHDLTRPFGAGLANALLACRSGLNAPVATGAPFLLVPVPSSGAARRERGADLVASLAREAVRQAAPVWSRAGFGPLPQVARVLTQRRGVRDQGSLSARARRENLAGALAVRPGLRFALRQRGCVIVDDVVTTGATASEAARALTSVGAQVIGVIGFSVTLRRTGGIHIGTPALISTHGGPRAATSALHADFGAESRKEVLEK</sequence>
<gene>
    <name evidence="3" type="ORF">J2S57_001132</name>
</gene>
<name>A0ABT9NY66_9ACTN</name>
<protein>
    <submittedName>
        <fullName evidence="3">Amidophosphoribosyltransferase</fullName>
    </submittedName>
</protein>
<dbReference type="InterPro" id="IPR051910">
    <property type="entry name" value="ComF/GntX_DNA_util-trans"/>
</dbReference>
<proteinExistence type="inferred from homology"/>
<evidence type="ECO:0000313" key="3">
    <source>
        <dbReference type="EMBL" id="MDP9825383.1"/>
    </source>
</evidence>
<dbReference type="Gene3D" id="3.40.50.2020">
    <property type="match status" value="1"/>
</dbReference>
<dbReference type="PANTHER" id="PTHR47505">
    <property type="entry name" value="DNA UTILIZATION PROTEIN YHGH"/>
    <property type="match status" value="1"/>
</dbReference>
<keyword evidence="4" id="KW-1185">Reference proteome</keyword>
<evidence type="ECO:0000313" key="4">
    <source>
        <dbReference type="Proteomes" id="UP001235712"/>
    </source>
</evidence>
<dbReference type="Proteomes" id="UP001235712">
    <property type="component" value="Unassembled WGS sequence"/>
</dbReference>
<evidence type="ECO:0000259" key="2">
    <source>
        <dbReference type="Pfam" id="PF00156"/>
    </source>
</evidence>
<feature type="domain" description="Phosphoribosyltransferase" evidence="2">
    <location>
        <begin position="140"/>
        <end position="242"/>
    </location>
</feature>
<dbReference type="PANTHER" id="PTHR47505:SF1">
    <property type="entry name" value="DNA UTILIZATION PROTEIN YHGH"/>
    <property type="match status" value="1"/>
</dbReference>